<feature type="region of interest" description="Disordered" evidence="1">
    <location>
        <begin position="1"/>
        <end position="75"/>
    </location>
</feature>
<dbReference type="AlphaFoldDB" id="A0ABC8J4G0"/>
<dbReference type="Proteomes" id="UP001642260">
    <property type="component" value="Unassembled WGS sequence"/>
</dbReference>
<accession>A0ABC8J4G0</accession>
<reference evidence="3 4" key="1">
    <citation type="submission" date="2022-03" db="EMBL/GenBank/DDBJ databases">
        <authorList>
            <person name="Macdonald S."/>
            <person name="Ahmed S."/>
            <person name="Newling K."/>
        </authorList>
    </citation>
    <scope>NUCLEOTIDE SEQUENCE [LARGE SCALE GENOMIC DNA]</scope>
</reference>
<feature type="compositionally biased region" description="Polar residues" evidence="1">
    <location>
        <begin position="25"/>
        <end position="41"/>
    </location>
</feature>
<keyword evidence="4" id="KW-1185">Reference proteome</keyword>
<dbReference type="EMBL" id="CAKOAT010060155">
    <property type="protein sequence ID" value="CAH8304765.1"/>
    <property type="molecule type" value="Genomic_DNA"/>
</dbReference>
<feature type="compositionally biased region" description="Basic and acidic residues" evidence="1">
    <location>
        <begin position="282"/>
        <end position="298"/>
    </location>
</feature>
<evidence type="ECO:0000259" key="2">
    <source>
        <dbReference type="Pfam" id="PF11331"/>
    </source>
</evidence>
<dbReference type="Pfam" id="PF11331">
    <property type="entry name" value="Zn_ribbon_12"/>
    <property type="match status" value="1"/>
</dbReference>
<feature type="compositionally biased region" description="Basic and acidic residues" evidence="1">
    <location>
        <begin position="318"/>
        <end position="332"/>
    </location>
</feature>
<evidence type="ECO:0000256" key="1">
    <source>
        <dbReference type="SAM" id="MobiDB-lite"/>
    </source>
</evidence>
<evidence type="ECO:0000313" key="4">
    <source>
        <dbReference type="Proteomes" id="UP001642260"/>
    </source>
</evidence>
<feature type="region of interest" description="Disordered" evidence="1">
    <location>
        <begin position="394"/>
        <end position="423"/>
    </location>
</feature>
<protein>
    <recommendedName>
        <fullName evidence="2">Probable zinc-ribbon domain-containing protein</fullName>
    </recommendedName>
</protein>
<feature type="region of interest" description="Disordered" evidence="1">
    <location>
        <begin position="93"/>
        <end position="124"/>
    </location>
</feature>
<feature type="compositionally biased region" description="Pro residues" evidence="1">
    <location>
        <begin position="93"/>
        <end position="103"/>
    </location>
</feature>
<name>A0ABC8J4G0_ERUVS</name>
<dbReference type="PANTHER" id="PTHR31105">
    <property type="entry name" value="EXTRA-LARGE G-PROTEIN-LIKE"/>
    <property type="match status" value="1"/>
</dbReference>
<feature type="compositionally biased region" description="Basic and acidic residues" evidence="1">
    <location>
        <begin position="403"/>
        <end position="423"/>
    </location>
</feature>
<proteinExistence type="predicted"/>
<sequence length="587" mass="65599">MRTSDAASSRSGQETRSKEEDNGSPMRNRQEASQYTDQQQAELFRKLDSLKGHVLRGQDSPKGSHQPPMSFHGGPPPYYNPYPPYGMYHPSPSNPPPPPPHGFPPHQSMYPAGHYPHHMMPRPPYPQGQYVDIGPDILDPQLHDPRFFPSRYADVPVSHHAEKPRPFSPHGGGQGHHHTRWPSEVNSEMGGGVFTREYVQTAADSRRCHPLAGGAPFVACHNCFELLYLPRKKLLSQEKQQKLQCGACSEFFSFTIVDHKLVFSSSSAPFVEDRSAVVDDCPLKDEEPITHVETKDVSPSEQHSDDDEGGRSSISSEPQKDVIKSVRRRVNDAKVPPPPPPENSNLLELFEYSNVNRAALTYGMSQLGYHKQVSFTKQDSLKPDSVASETDISFNGYYNNTEDDSRISNASKEESRRRGNRKESIDYSFSEAKTICNEDRELEVWVNGHLIPEDQVISAEKQAGPVQAGNYWYDYRAGFWGVMGNPCLGIIPPFIEEFSRPMPDNCGAGNTGVFVNGRELHERDLELLSSRGLPRGKNRSYIVDISGRVLDGDSGEELKCLGKLAPTIEKVKHGFGMRVPRYLASST</sequence>
<feature type="region of interest" description="Disordered" evidence="1">
    <location>
        <begin position="160"/>
        <end position="182"/>
    </location>
</feature>
<dbReference type="InterPro" id="IPR040244">
    <property type="entry name" value="EDR4-like"/>
</dbReference>
<evidence type="ECO:0000313" key="3">
    <source>
        <dbReference type="EMBL" id="CAH8304765.1"/>
    </source>
</evidence>
<organism evidence="3 4">
    <name type="scientific">Eruca vesicaria subsp. sativa</name>
    <name type="common">Garden rocket</name>
    <name type="synonym">Eruca sativa</name>
    <dbReference type="NCBI Taxonomy" id="29727"/>
    <lineage>
        <taxon>Eukaryota</taxon>
        <taxon>Viridiplantae</taxon>
        <taxon>Streptophyta</taxon>
        <taxon>Embryophyta</taxon>
        <taxon>Tracheophyta</taxon>
        <taxon>Spermatophyta</taxon>
        <taxon>Magnoliopsida</taxon>
        <taxon>eudicotyledons</taxon>
        <taxon>Gunneridae</taxon>
        <taxon>Pentapetalae</taxon>
        <taxon>rosids</taxon>
        <taxon>malvids</taxon>
        <taxon>Brassicales</taxon>
        <taxon>Brassicaceae</taxon>
        <taxon>Brassiceae</taxon>
        <taxon>Eruca</taxon>
    </lineage>
</organism>
<dbReference type="InterPro" id="IPR021480">
    <property type="entry name" value="Zinc_ribbon_12"/>
</dbReference>
<feature type="compositionally biased region" description="Polar residues" evidence="1">
    <location>
        <begin position="1"/>
        <end position="12"/>
    </location>
</feature>
<dbReference type="PANTHER" id="PTHR31105:SF58">
    <property type="entry name" value="G-LIKE PROTEIN, PUTATIVE (DUF3133)-RELATED"/>
    <property type="match status" value="1"/>
</dbReference>
<comment type="caution">
    <text evidence="3">The sequence shown here is derived from an EMBL/GenBank/DDBJ whole genome shotgun (WGS) entry which is preliminary data.</text>
</comment>
<feature type="region of interest" description="Disordered" evidence="1">
    <location>
        <begin position="282"/>
        <end position="345"/>
    </location>
</feature>
<feature type="domain" description="Probable zinc-ribbon" evidence="2">
    <location>
        <begin position="212"/>
        <end position="256"/>
    </location>
</feature>
<gene>
    <name evidence="3" type="ORF">ERUC_LOCUS3698</name>
</gene>